<evidence type="ECO:0000259" key="3">
    <source>
        <dbReference type="Pfam" id="PF09335"/>
    </source>
</evidence>
<gene>
    <name evidence="4" type="ORF">Nans01_09270</name>
</gene>
<comment type="similarity">
    <text evidence="1">Belongs to the DedA family.</text>
</comment>
<dbReference type="EMBL" id="BSQG01000001">
    <property type="protein sequence ID" value="GLU46576.1"/>
    <property type="molecule type" value="Genomic_DNA"/>
</dbReference>
<evidence type="ECO:0000313" key="4">
    <source>
        <dbReference type="EMBL" id="GLU46576.1"/>
    </source>
</evidence>
<evidence type="ECO:0000313" key="5">
    <source>
        <dbReference type="Proteomes" id="UP001165092"/>
    </source>
</evidence>
<dbReference type="PANTHER" id="PTHR42709:SF11">
    <property type="entry name" value="DEDA FAMILY PROTEIN"/>
    <property type="match status" value="1"/>
</dbReference>
<feature type="transmembrane region" description="Helical" evidence="2">
    <location>
        <begin position="126"/>
        <end position="147"/>
    </location>
</feature>
<sequence length="155" mass="16500">MTETLFAFLVALAASLLPFLNIEVYLVGAAALLEDGWLLPMAVAAAAGQTLGKVPYYYAGRGVLTVGWLRRKTEKPGRWSERVASLRQKAEGRPLWTAGLVALSSFASVPPFMVVSVLAGTVRMPLAAFVVVTMVTRTARFAVLVYAPGVAAGLM</sequence>
<dbReference type="Proteomes" id="UP001165092">
    <property type="component" value="Unassembled WGS sequence"/>
</dbReference>
<dbReference type="Pfam" id="PF09335">
    <property type="entry name" value="VTT_dom"/>
    <property type="match status" value="1"/>
</dbReference>
<keyword evidence="2" id="KW-0472">Membrane</keyword>
<dbReference type="AlphaFoldDB" id="A0A9W6UG50"/>
<keyword evidence="5" id="KW-1185">Reference proteome</keyword>
<dbReference type="RefSeq" id="WP_285757419.1">
    <property type="nucleotide sequence ID" value="NZ_BSQG01000001.1"/>
</dbReference>
<dbReference type="GO" id="GO:0005886">
    <property type="term" value="C:plasma membrane"/>
    <property type="evidence" value="ECO:0007669"/>
    <property type="project" value="TreeGrafter"/>
</dbReference>
<accession>A0A9W6UG50</accession>
<dbReference type="InterPro" id="IPR051311">
    <property type="entry name" value="DedA_domain"/>
</dbReference>
<organism evidence="4 5">
    <name type="scientific">Nocardiopsis ansamitocini</name>
    <dbReference type="NCBI Taxonomy" id="1670832"/>
    <lineage>
        <taxon>Bacteria</taxon>
        <taxon>Bacillati</taxon>
        <taxon>Actinomycetota</taxon>
        <taxon>Actinomycetes</taxon>
        <taxon>Streptosporangiales</taxon>
        <taxon>Nocardiopsidaceae</taxon>
        <taxon>Nocardiopsis</taxon>
    </lineage>
</organism>
<protein>
    <recommendedName>
        <fullName evidence="3">VTT domain-containing protein</fullName>
    </recommendedName>
</protein>
<dbReference type="InterPro" id="IPR032816">
    <property type="entry name" value="VTT_dom"/>
</dbReference>
<dbReference type="PANTHER" id="PTHR42709">
    <property type="entry name" value="ALKALINE PHOSPHATASE LIKE PROTEIN"/>
    <property type="match status" value="1"/>
</dbReference>
<evidence type="ECO:0000256" key="1">
    <source>
        <dbReference type="ARBA" id="ARBA00010792"/>
    </source>
</evidence>
<comment type="caution">
    <text evidence="4">The sequence shown here is derived from an EMBL/GenBank/DDBJ whole genome shotgun (WGS) entry which is preliminary data.</text>
</comment>
<evidence type="ECO:0000256" key="2">
    <source>
        <dbReference type="SAM" id="Phobius"/>
    </source>
</evidence>
<keyword evidence="2" id="KW-0812">Transmembrane</keyword>
<reference evidence="4" key="1">
    <citation type="submission" date="2023-02" db="EMBL/GenBank/DDBJ databases">
        <title>Nocardiopsis ansamitocini NBRC 112285.</title>
        <authorList>
            <person name="Ichikawa N."/>
            <person name="Sato H."/>
            <person name="Tonouchi N."/>
        </authorList>
    </citation>
    <scope>NUCLEOTIDE SEQUENCE</scope>
    <source>
        <strain evidence="4">NBRC 112285</strain>
    </source>
</reference>
<proteinExistence type="inferred from homology"/>
<feature type="domain" description="VTT" evidence="3">
    <location>
        <begin position="22"/>
        <end position="147"/>
    </location>
</feature>
<feature type="transmembrane region" description="Helical" evidence="2">
    <location>
        <begin position="95"/>
        <end position="119"/>
    </location>
</feature>
<keyword evidence="2" id="KW-1133">Transmembrane helix</keyword>
<name>A0A9W6UG50_9ACTN</name>